<dbReference type="GO" id="GO:0046872">
    <property type="term" value="F:metal ion binding"/>
    <property type="evidence" value="ECO:0007669"/>
    <property type="project" value="UniProtKB-KW"/>
</dbReference>
<evidence type="ECO:0000256" key="9">
    <source>
        <dbReference type="ARBA" id="ARBA00030162"/>
    </source>
</evidence>
<dbReference type="InterPro" id="IPR020084">
    <property type="entry name" value="NUDIX_hydrolase_CS"/>
</dbReference>
<evidence type="ECO:0000256" key="3">
    <source>
        <dbReference type="ARBA" id="ARBA00012453"/>
    </source>
</evidence>
<dbReference type="GO" id="GO:0005829">
    <property type="term" value="C:cytosol"/>
    <property type="evidence" value="ECO:0007669"/>
    <property type="project" value="TreeGrafter"/>
</dbReference>
<dbReference type="GO" id="GO:0047631">
    <property type="term" value="F:ADP-ribose diphosphatase activity"/>
    <property type="evidence" value="ECO:0007669"/>
    <property type="project" value="UniProtKB-EC"/>
</dbReference>
<dbReference type="InterPro" id="IPR015797">
    <property type="entry name" value="NUDIX_hydrolase-like_dom_sf"/>
</dbReference>
<feature type="binding site" evidence="13">
    <location>
        <position position="100"/>
    </location>
    <ligand>
        <name>Mg(2+)</name>
        <dbReference type="ChEBI" id="CHEBI:18420"/>
        <label>2</label>
    </ligand>
</feature>
<feature type="binding site" evidence="13">
    <location>
        <position position="104"/>
    </location>
    <ligand>
        <name>Mg(2+)</name>
        <dbReference type="ChEBI" id="CHEBI:18420"/>
        <label>2</label>
    </ligand>
</feature>
<dbReference type="PANTHER" id="PTHR11839:SF5">
    <property type="entry name" value="ADP-RIBOSE PYROPHOSPHATASE"/>
    <property type="match status" value="1"/>
</dbReference>
<dbReference type="Proteomes" id="UP000218113">
    <property type="component" value="Unassembled WGS sequence"/>
</dbReference>
<comment type="function">
    <text evidence="8">Acts on ADP-mannose and ADP-glucose as well as ADP-ribose. Prevents glycogen biosynthesis. The reaction catalyzed by this enzyme is a limiting step of the gluconeogenic process.</text>
</comment>
<gene>
    <name evidence="16" type="primary">nudF</name>
    <name evidence="16" type="ORF">COB67_05955</name>
</gene>
<name>A0A2A4T4T3_9DELT</name>
<dbReference type="PROSITE" id="PS51462">
    <property type="entry name" value="NUDIX"/>
    <property type="match status" value="1"/>
</dbReference>
<dbReference type="SUPFAM" id="SSF55811">
    <property type="entry name" value="Nudix"/>
    <property type="match status" value="1"/>
</dbReference>
<keyword evidence="6 16" id="KW-0378">Hydrolase</keyword>
<evidence type="ECO:0000256" key="12">
    <source>
        <dbReference type="ARBA" id="ARBA00049546"/>
    </source>
</evidence>
<evidence type="ECO:0000256" key="7">
    <source>
        <dbReference type="ARBA" id="ARBA00022842"/>
    </source>
</evidence>
<evidence type="ECO:0000256" key="8">
    <source>
        <dbReference type="ARBA" id="ARBA00025164"/>
    </source>
</evidence>
<protein>
    <recommendedName>
        <fullName evidence="4">ADP-ribose pyrophosphatase</fullName>
        <ecNumber evidence="3">3.6.1.13</ecNumber>
    </recommendedName>
    <alternativeName>
        <fullName evidence="9">ADP-ribose diphosphatase</fullName>
    </alternativeName>
    <alternativeName>
        <fullName evidence="11">ADP-ribose phosphohydrolase</fullName>
    </alternativeName>
    <alternativeName>
        <fullName evidence="10">Adenosine diphosphoribose pyrophosphatase</fullName>
    </alternativeName>
</protein>
<comment type="similarity">
    <text evidence="2">Belongs to the Nudix hydrolase family. NudF subfamily.</text>
</comment>
<evidence type="ECO:0000256" key="4">
    <source>
        <dbReference type="ARBA" id="ARBA00013297"/>
    </source>
</evidence>
<dbReference type="GO" id="GO:0006753">
    <property type="term" value="P:nucleoside phosphate metabolic process"/>
    <property type="evidence" value="ECO:0007669"/>
    <property type="project" value="TreeGrafter"/>
</dbReference>
<comment type="caution">
    <text evidence="16">The sequence shown here is derived from an EMBL/GenBank/DDBJ whole genome shotgun (WGS) entry which is preliminary data.</text>
</comment>
<dbReference type="EMBL" id="NVSR01000030">
    <property type="protein sequence ID" value="PCI28583.1"/>
    <property type="molecule type" value="Genomic_DNA"/>
</dbReference>
<feature type="domain" description="Nudix hydrolase" evidence="15">
    <location>
        <begin position="42"/>
        <end position="187"/>
    </location>
</feature>
<keyword evidence="7 13" id="KW-0460">Magnesium</keyword>
<dbReference type="PANTHER" id="PTHR11839">
    <property type="entry name" value="UDP/ADP-SUGAR PYROPHOSPHATASE"/>
    <property type="match status" value="1"/>
</dbReference>
<reference evidence="17" key="1">
    <citation type="submission" date="2017-08" db="EMBL/GenBank/DDBJ databases">
        <title>A dynamic microbial community with high functional redundancy inhabits the cold, oxic subseafloor aquifer.</title>
        <authorList>
            <person name="Tully B.J."/>
            <person name="Wheat C.G."/>
            <person name="Glazer B.T."/>
            <person name="Huber J.A."/>
        </authorList>
    </citation>
    <scope>NUCLEOTIDE SEQUENCE [LARGE SCALE GENOMIC DNA]</scope>
</reference>
<dbReference type="InterPro" id="IPR000086">
    <property type="entry name" value="NUDIX_hydrolase_dom"/>
</dbReference>
<proteinExistence type="inferred from homology"/>
<dbReference type="Pfam" id="PF00293">
    <property type="entry name" value="NUDIX"/>
    <property type="match status" value="1"/>
</dbReference>
<feature type="short sequence motif" description="Nudix box" evidence="14">
    <location>
        <begin position="85"/>
        <end position="107"/>
    </location>
</feature>
<keyword evidence="5 13" id="KW-0479">Metal-binding</keyword>
<dbReference type="Gene3D" id="3.90.79.10">
    <property type="entry name" value="Nucleoside Triphosphate Pyrophosphohydrolase"/>
    <property type="match status" value="1"/>
</dbReference>
<feature type="binding site" evidence="13">
    <location>
        <position position="153"/>
    </location>
    <ligand>
        <name>Mg(2+)</name>
        <dbReference type="ChEBI" id="CHEBI:18420"/>
        <label>1</label>
    </ligand>
</feature>
<evidence type="ECO:0000256" key="5">
    <source>
        <dbReference type="ARBA" id="ARBA00022723"/>
    </source>
</evidence>
<evidence type="ECO:0000256" key="2">
    <source>
        <dbReference type="ARBA" id="ARBA00007482"/>
    </source>
</evidence>
<feature type="binding site" evidence="13">
    <location>
        <position position="84"/>
    </location>
    <ligand>
        <name>Mg(2+)</name>
        <dbReference type="ChEBI" id="CHEBI:18420"/>
        <label>1</label>
    </ligand>
</feature>
<evidence type="ECO:0000313" key="16">
    <source>
        <dbReference type="EMBL" id="PCI28583.1"/>
    </source>
</evidence>
<evidence type="ECO:0000256" key="6">
    <source>
        <dbReference type="ARBA" id="ARBA00022801"/>
    </source>
</evidence>
<sequence length="195" mass="22531">MKYEIIKNDRIFSEFFKVDRVELKHENFRDQDLSQVRRYHLNRPEAVAVILENETTGNIVLVEQFRYSSLKKSIRNGWTQEIIAGLLDEGEEPIDCARRETMEETGYQVHNLEFITTYFASVGISDELVHLFYGTVTNEDKIEDGGGLEDESEDLAIRELSFSQIMEDIRVGNIRDAKTIIGLQWLALKKLSPPS</sequence>
<comment type="cofactor">
    <cofactor evidence="1 13">
        <name>Mg(2+)</name>
        <dbReference type="ChEBI" id="CHEBI:18420"/>
    </cofactor>
</comment>
<comment type="catalytic activity">
    <reaction evidence="12">
        <text>ADP-D-ribose + H2O = D-ribose 5-phosphate + AMP + 2 H(+)</text>
        <dbReference type="Rhea" id="RHEA:10412"/>
        <dbReference type="ChEBI" id="CHEBI:15377"/>
        <dbReference type="ChEBI" id="CHEBI:15378"/>
        <dbReference type="ChEBI" id="CHEBI:57967"/>
        <dbReference type="ChEBI" id="CHEBI:78346"/>
        <dbReference type="ChEBI" id="CHEBI:456215"/>
        <dbReference type="EC" id="3.6.1.13"/>
    </reaction>
</comment>
<dbReference type="InterPro" id="IPR004385">
    <property type="entry name" value="NDP_pyrophosphatase"/>
</dbReference>
<accession>A0A2A4T4T3</accession>
<evidence type="ECO:0000256" key="10">
    <source>
        <dbReference type="ARBA" id="ARBA00030308"/>
    </source>
</evidence>
<dbReference type="NCBIfam" id="TIGR00052">
    <property type="entry name" value="nudix-type nucleoside diphosphatase, YffH/AdpP family"/>
    <property type="match status" value="1"/>
</dbReference>
<dbReference type="PROSITE" id="PS00893">
    <property type="entry name" value="NUDIX_BOX"/>
    <property type="match status" value="1"/>
</dbReference>
<dbReference type="GO" id="GO:0019693">
    <property type="term" value="P:ribose phosphate metabolic process"/>
    <property type="evidence" value="ECO:0007669"/>
    <property type="project" value="TreeGrafter"/>
</dbReference>
<evidence type="ECO:0000256" key="14">
    <source>
        <dbReference type="PIRSR" id="PIRSR604385-3"/>
    </source>
</evidence>
<evidence type="ECO:0000256" key="1">
    <source>
        <dbReference type="ARBA" id="ARBA00001946"/>
    </source>
</evidence>
<organism evidence="16 17">
    <name type="scientific">SAR324 cluster bacterium</name>
    <dbReference type="NCBI Taxonomy" id="2024889"/>
    <lineage>
        <taxon>Bacteria</taxon>
        <taxon>Deltaproteobacteria</taxon>
        <taxon>SAR324 cluster</taxon>
    </lineage>
</organism>
<dbReference type="GO" id="GO:0019144">
    <property type="term" value="F:ADP-sugar diphosphatase activity"/>
    <property type="evidence" value="ECO:0007669"/>
    <property type="project" value="TreeGrafter"/>
</dbReference>
<dbReference type="AlphaFoldDB" id="A0A2A4T4T3"/>
<evidence type="ECO:0000259" key="15">
    <source>
        <dbReference type="PROSITE" id="PS51462"/>
    </source>
</evidence>
<evidence type="ECO:0000256" key="13">
    <source>
        <dbReference type="PIRSR" id="PIRSR604385-2"/>
    </source>
</evidence>
<dbReference type="EC" id="3.6.1.13" evidence="3"/>
<evidence type="ECO:0000313" key="17">
    <source>
        <dbReference type="Proteomes" id="UP000218113"/>
    </source>
</evidence>
<evidence type="ECO:0000256" key="11">
    <source>
        <dbReference type="ARBA" id="ARBA00033056"/>
    </source>
</evidence>